<name>A0AAN6D0X4_9ASCO</name>
<comment type="caution">
    <text evidence="1">The sequence shown here is derived from an EMBL/GenBank/DDBJ whole genome shotgun (WGS) entry which is preliminary data.</text>
</comment>
<gene>
    <name evidence="1" type="ORF">KL933_005196</name>
    <name evidence="2" type="ORF">KL946_005156</name>
</gene>
<dbReference type="EMBL" id="JAHLUH010000020">
    <property type="protein sequence ID" value="KAG7724053.1"/>
    <property type="molecule type" value="Genomic_DNA"/>
</dbReference>
<protein>
    <submittedName>
        <fullName evidence="1">Uncharacterized protein</fullName>
    </submittedName>
</protein>
<dbReference type="AlphaFoldDB" id="A0AAN6D0X4"/>
<proteinExistence type="predicted"/>
<dbReference type="EMBL" id="JAHLUN010000020">
    <property type="protein sequence ID" value="KAG7761750.1"/>
    <property type="molecule type" value="Genomic_DNA"/>
</dbReference>
<dbReference type="Proteomes" id="UP000738402">
    <property type="component" value="Unassembled WGS sequence"/>
</dbReference>
<keyword evidence="3" id="KW-1185">Reference proteome</keyword>
<evidence type="ECO:0000313" key="4">
    <source>
        <dbReference type="Proteomes" id="UP000738402"/>
    </source>
</evidence>
<sequence>MSCRQQLGSHSYDVNSSERQVHIARNAGACDIHVLTCIATLGWNTTAVSGITKPRVTHLMLMVTFRVSSIMSPDFRRKTVIS</sequence>
<evidence type="ECO:0000313" key="2">
    <source>
        <dbReference type="EMBL" id="KAG7761750.1"/>
    </source>
</evidence>
<organism evidence="1 4">
    <name type="scientific">Ogataea haglerorum</name>
    <dbReference type="NCBI Taxonomy" id="1937702"/>
    <lineage>
        <taxon>Eukaryota</taxon>
        <taxon>Fungi</taxon>
        <taxon>Dikarya</taxon>
        <taxon>Ascomycota</taxon>
        <taxon>Saccharomycotina</taxon>
        <taxon>Pichiomycetes</taxon>
        <taxon>Pichiales</taxon>
        <taxon>Pichiaceae</taxon>
        <taxon>Ogataea</taxon>
    </lineage>
</organism>
<evidence type="ECO:0000313" key="1">
    <source>
        <dbReference type="EMBL" id="KAG7724053.1"/>
    </source>
</evidence>
<reference evidence="1 3" key="1">
    <citation type="journal article" date="2021" name="G3 (Bethesda)">
        <title>Genomic diversity, chromosomal rearrangements, and interspecies hybridization in the ogataea polymorpha species complex.</title>
        <authorList>
            <person name="Hanson S.J."/>
            <person name="Cinneide E.O."/>
            <person name="Salzberg L.I."/>
            <person name="Wolfe K.H."/>
            <person name="McGowan J."/>
            <person name="Fitzpatrick D.A."/>
            <person name="Matlin K."/>
        </authorList>
    </citation>
    <scope>NUCLEOTIDE SEQUENCE</scope>
    <source>
        <strain evidence="2">81-436-3</strain>
        <strain evidence="1">83-405-1</strain>
    </source>
</reference>
<dbReference type="Proteomes" id="UP000697297">
    <property type="component" value="Unassembled WGS sequence"/>
</dbReference>
<evidence type="ECO:0000313" key="3">
    <source>
        <dbReference type="Proteomes" id="UP000697297"/>
    </source>
</evidence>
<accession>A0AAN6D0X4</accession>